<dbReference type="STRING" id="565033.GACE_1255"/>
<sequence length="43" mass="4816">MQVQAGLGENRADGRTIDVIAEYIGLKREDAKEFFRLCGVVFV</sequence>
<dbReference type="EMBL" id="CP009552">
    <property type="protein sequence ID" value="AIY90296.1"/>
    <property type="molecule type" value="Genomic_DNA"/>
</dbReference>
<dbReference type="KEGG" id="gac:GACE_1255"/>
<protein>
    <submittedName>
        <fullName evidence="1">Uncharacterized protein</fullName>
    </submittedName>
</protein>
<dbReference type="GeneID" id="85731474"/>
<proteinExistence type="predicted"/>
<reference evidence="1 2" key="1">
    <citation type="journal article" date="2015" name="Appl. Environ. Microbiol.">
        <title>The Geoglobus acetivorans genome: Fe(III) reduction, acetate utilization, autotrophic growth, and degradation of aromatic compounds in a hyperthermophilic archaeon.</title>
        <authorList>
            <person name="Mardanov A.V."/>
            <person name="Slododkina G.B."/>
            <person name="Slobodkin A.I."/>
            <person name="Beletsky A.V."/>
            <person name="Gavrilov S.N."/>
            <person name="Kublanov I.V."/>
            <person name="Bonch-Osmolovskaya E.A."/>
            <person name="Skryabin K.G."/>
            <person name="Ravin N.V."/>
        </authorList>
    </citation>
    <scope>NUCLEOTIDE SEQUENCE [LARGE SCALE GENOMIC DNA]</scope>
    <source>
        <strain evidence="1 2">SBH6</strain>
    </source>
</reference>
<organism evidence="1 2">
    <name type="scientific">Geoglobus acetivorans</name>
    <dbReference type="NCBI Taxonomy" id="565033"/>
    <lineage>
        <taxon>Archaea</taxon>
        <taxon>Methanobacteriati</taxon>
        <taxon>Methanobacteriota</taxon>
        <taxon>Archaeoglobi</taxon>
        <taxon>Archaeoglobales</taxon>
        <taxon>Archaeoglobaceae</taxon>
        <taxon>Geoglobus</taxon>
    </lineage>
</organism>
<dbReference type="HOGENOM" id="CLU_3227673_0_0_2"/>
<dbReference type="AlphaFoldDB" id="A0A0A7GHC7"/>
<dbReference type="RefSeq" id="WP_318249130.1">
    <property type="nucleotide sequence ID" value="NZ_CP009552.1"/>
</dbReference>
<evidence type="ECO:0000313" key="1">
    <source>
        <dbReference type="EMBL" id="AIY90296.1"/>
    </source>
</evidence>
<gene>
    <name evidence="1" type="ORF">GACE_1255</name>
</gene>
<name>A0A0A7GHC7_GEOAI</name>
<dbReference type="Proteomes" id="UP000030624">
    <property type="component" value="Chromosome"/>
</dbReference>
<evidence type="ECO:0000313" key="2">
    <source>
        <dbReference type="Proteomes" id="UP000030624"/>
    </source>
</evidence>
<accession>A0A0A7GHC7</accession>